<feature type="region of interest" description="Disordered" evidence="1">
    <location>
        <begin position="77"/>
        <end position="101"/>
    </location>
</feature>
<dbReference type="AlphaFoldDB" id="A0A139I0G6"/>
<dbReference type="OrthoDB" id="4132249at2759"/>
<organism evidence="2 3">
    <name type="scientific">Pseudocercospora musae</name>
    <dbReference type="NCBI Taxonomy" id="113226"/>
    <lineage>
        <taxon>Eukaryota</taxon>
        <taxon>Fungi</taxon>
        <taxon>Dikarya</taxon>
        <taxon>Ascomycota</taxon>
        <taxon>Pezizomycotina</taxon>
        <taxon>Dothideomycetes</taxon>
        <taxon>Dothideomycetidae</taxon>
        <taxon>Mycosphaerellales</taxon>
        <taxon>Mycosphaerellaceae</taxon>
        <taxon>Pseudocercospora</taxon>
    </lineage>
</organism>
<evidence type="ECO:0000256" key="1">
    <source>
        <dbReference type="SAM" id="MobiDB-lite"/>
    </source>
</evidence>
<proteinExistence type="predicted"/>
<feature type="region of interest" description="Disordered" evidence="1">
    <location>
        <begin position="1"/>
        <end position="30"/>
    </location>
</feature>
<evidence type="ECO:0000313" key="3">
    <source>
        <dbReference type="Proteomes" id="UP000073492"/>
    </source>
</evidence>
<sequence length="101" mass="10814">MGPMPGAIDGMLPGKRVSASAPSTSTPSPASKAIVEVSGLLCDDANNYDVFSPTHTSFASFASRDKTANSRTVQHYYRPTSPKHCPRINHATSPLRRIKAE</sequence>
<dbReference type="EMBL" id="LFZO01000474">
    <property type="protein sequence ID" value="KXT08230.1"/>
    <property type="molecule type" value="Genomic_DNA"/>
</dbReference>
<accession>A0A139I0G6</accession>
<dbReference type="Proteomes" id="UP000073492">
    <property type="component" value="Unassembled WGS sequence"/>
</dbReference>
<keyword evidence="3" id="KW-1185">Reference proteome</keyword>
<reference evidence="2 3" key="1">
    <citation type="submission" date="2015-07" db="EMBL/GenBank/DDBJ databases">
        <title>Comparative genomics of the Sigatoka disease complex on banana suggests a link between parallel evolutionary changes in Pseudocercospora fijiensis and Pseudocercospora eumusae and increased virulence on the banana host.</title>
        <authorList>
            <person name="Chang T.-C."/>
            <person name="Salvucci A."/>
            <person name="Crous P.W."/>
            <person name="Stergiopoulos I."/>
        </authorList>
    </citation>
    <scope>NUCLEOTIDE SEQUENCE [LARGE SCALE GENOMIC DNA]</scope>
    <source>
        <strain evidence="2 3">CBS 116634</strain>
    </source>
</reference>
<feature type="compositionally biased region" description="Low complexity" evidence="1">
    <location>
        <begin position="18"/>
        <end position="30"/>
    </location>
</feature>
<protein>
    <submittedName>
        <fullName evidence="2">Uncharacterized protein</fullName>
    </submittedName>
</protein>
<comment type="caution">
    <text evidence="2">The sequence shown here is derived from an EMBL/GenBank/DDBJ whole genome shotgun (WGS) entry which is preliminary data.</text>
</comment>
<evidence type="ECO:0000313" key="2">
    <source>
        <dbReference type="EMBL" id="KXT08230.1"/>
    </source>
</evidence>
<name>A0A139I0G6_9PEZI</name>
<gene>
    <name evidence="2" type="ORF">AC579_1297</name>
</gene>